<dbReference type="RefSeq" id="WP_379707092.1">
    <property type="nucleotide sequence ID" value="NZ_JBHSCZ010000001.1"/>
</dbReference>
<dbReference type="Proteomes" id="UP001595907">
    <property type="component" value="Unassembled WGS sequence"/>
</dbReference>
<dbReference type="EMBL" id="JBHSCZ010000001">
    <property type="protein sequence ID" value="MFC4261920.1"/>
    <property type="molecule type" value="Genomic_DNA"/>
</dbReference>
<dbReference type="InterPro" id="IPR046558">
    <property type="entry name" value="DUF6712"/>
</dbReference>
<evidence type="ECO:0000313" key="2">
    <source>
        <dbReference type="Proteomes" id="UP001595907"/>
    </source>
</evidence>
<proteinExistence type="predicted"/>
<organism evidence="1 2">
    <name type="scientific">Ferruginibacter yonginensis</name>
    <dbReference type="NCBI Taxonomy" id="1310416"/>
    <lineage>
        <taxon>Bacteria</taxon>
        <taxon>Pseudomonadati</taxon>
        <taxon>Bacteroidota</taxon>
        <taxon>Chitinophagia</taxon>
        <taxon>Chitinophagales</taxon>
        <taxon>Chitinophagaceae</taxon>
        <taxon>Ferruginibacter</taxon>
    </lineage>
</organism>
<name>A0ABV8QNS6_9BACT</name>
<sequence>MLFKTSIILRQYCSLGETNFFAIKSTIQNVEDKHIIPVLGREQYNALNEAYKNATDETLAPGPLKELLEQCRKVIAPYVCYYHAPKADATLSDAGFKRSETESSKTAYQYQLANYREANLLEAEAATENLISFLEAEINNYELWANSDAYKTYKSLFIRKASEFNDFFPSASPYRNFFAMKPKMLAVEEMGIRNFLGDALFADIKTKYNGAGALSEKEQVLLFKLKNAIANLTVAAAVPLLNVKIAENGLTLSTAGARSTNDNINSRSAADANAINALIETCKNTGKSWIENAGKFLKENATDFATWPGNVSQTVSIGRNEQNSVFGIF</sequence>
<evidence type="ECO:0000313" key="1">
    <source>
        <dbReference type="EMBL" id="MFC4261920.1"/>
    </source>
</evidence>
<protein>
    <submittedName>
        <fullName evidence="1">DUF6712 family protein</fullName>
    </submittedName>
</protein>
<dbReference type="Pfam" id="PF20459">
    <property type="entry name" value="DUF6712"/>
    <property type="match status" value="2"/>
</dbReference>
<gene>
    <name evidence="1" type="ORF">ACFOWM_03455</name>
</gene>
<accession>A0ABV8QNS6</accession>
<keyword evidence="2" id="KW-1185">Reference proteome</keyword>
<comment type="caution">
    <text evidence="1">The sequence shown here is derived from an EMBL/GenBank/DDBJ whole genome shotgun (WGS) entry which is preliminary data.</text>
</comment>
<reference evidence="2" key="1">
    <citation type="journal article" date="2019" name="Int. J. Syst. Evol. Microbiol.">
        <title>The Global Catalogue of Microorganisms (GCM) 10K type strain sequencing project: providing services to taxonomists for standard genome sequencing and annotation.</title>
        <authorList>
            <consortium name="The Broad Institute Genomics Platform"/>
            <consortium name="The Broad Institute Genome Sequencing Center for Infectious Disease"/>
            <person name="Wu L."/>
            <person name="Ma J."/>
        </authorList>
    </citation>
    <scope>NUCLEOTIDE SEQUENCE [LARGE SCALE GENOMIC DNA]</scope>
    <source>
        <strain evidence="2">CECT 8289</strain>
    </source>
</reference>